<accession>A0A0N4XCL6</accession>
<organism evidence="4">
    <name type="scientific">Nippostrongylus brasiliensis</name>
    <name type="common">Rat hookworm</name>
    <dbReference type="NCBI Taxonomy" id="27835"/>
    <lineage>
        <taxon>Eukaryota</taxon>
        <taxon>Metazoa</taxon>
        <taxon>Ecdysozoa</taxon>
        <taxon>Nematoda</taxon>
        <taxon>Chromadorea</taxon>
        <taxon>Rhabditida</taxon>
        <taxon>Rhabditina</taxon>
        <taxon>Rhabditomorpha</taxon>
        <taxon>Strongyloidea</taxon>
        <taxon>Heligmosomidae</taxon>
        <taxon>Nippostrongylus</taxon>
    </lineage>
</organism>
<dbReference type="Gene3D" id="3.80.10.10">
    <property type="entry name" value="Ribonuclease Inhibitor"/>
    <property type="match status" value="1"/>
</dbReference>
<evidence type="ECO:0000256" key="1">
    <source>
        <dbReference type="SAM" id="Phobius"/>
    </source>
</evidence>
<feature type="transmembrane region" description="Helical" evidence="1">
    <location>
        <begin position="198"/>
        <end position="220"/>
    </location>
</feature>
<sequence length="252" mass="28398">MNFAFLNHGKTSFVQQNSLPSIPSLVRLQLSSTSLSRIPPELGRLTYLHLDDNPLLQLTAEDLKVLDGVRRVSLTGNSSGFMCDCGVPSPLQLWLREKRNREKVQDVDSITCYLPLFGAVPILSTLPGNESLCREGSVETTKWTDFVTNMEQHSSDDPNKVISQMLAHSSDSLCVLSKIFRSPFTTKIKNIYKNLRNFPIFILFICIVVLVVTIAFTLYYRYATLESLSSSQKSRFRPDTISRRSGARVLDD</sequence>
<keyword evidence="1" id="KW-1133">Transmembrane helix</keyword>
<dbReference type="EMBL" id="UYSL01000060">
    <property type="protein sequence ID" value="VDL62547.1"/>
    <property type="molecule type" value="Genomic_DNA"/>
</dbReference>
<keyword evidence="3" id="KW-1185">Reference proteome</keyword>
<evidence type="ECO:0000313" key="4">
    <source>
        <dbReference type="WBParaSite" id="NBR_0000020201-mRNA-1"/>
    </source>
</evidence>
<dbReference type="InterPro" id="IPR032675">
    <property type="entry name" value="LRR_dom_sf"/>
</dbReference>
<keyword evidence="1" id="KW-0472">Membrane</keyword>
<proteinExistence type="predicted"/>
<dbReference type="AlphaFoldDB" id="A0A0N4XCL6"/>
<evidence type="ECO:0000313" key="3">
    <source>
        <dbReference type="Proteomes" id="UP000271162"/>
    </source>
</evidence>
<dbReference type="WBParaSite" id="NBR_0000020201-mRNA-1">
    <property type="protein sequence ID" value="NBR_0000020201-mRNA-1"/>
    <property type="gene ID" value="NBR_0000020201"/>
</dbReference>
<keyword evidence="1" id="KW-0812">Transmembrane</keyword>
<protein>
    <submittedName>
        <fullName evidence="4">LRRCT domain-containing protein</fullName>
    </submittedName>
</protein>
<reference evidence="2 3" key="2">
    <citation type="submission" date="2018-11" db="EMBL/GenBank/DDBJ databases">
        <authorList>
            <consortium name="Pathogen Informatics"/>
        </authorList>
    </citation>
    <scope>NUCLEOTIDE SEQUENCE [LARGE SCALE GENOMIC DNA]</scope>
</reference>
<dbReference type="Proteomes" id="UP000271162">
    <property type="component" value="Unassembled WGS sequence"/>
</dbReference>
<gene>
    <name evidence="2" type="ORF">NBR_LOCUS203</name>
</gene>
<evidence type="ECO:0000313" key="2">
    <source>
        <dbReference type="EMBL" id="VDL62547.1"/>
    </source>
</evidence>
<reference evidence="4" key="1">
    <citation type="submission" date="2017-02" db="UniProtKB">
        <authorList>
            <consortium name="WormBaseParasite"/>
        </authorList>
    </citation>
    <scope>IDENTIFICATION</scope>
</reference>
<name>A0A0N4XCL6_NIPBR</name>
<dbReference type="SUPFAM" id="SSF52058">
    <property type="entry name" value="L domain-like"/>
    <property type="match status" value="1"/>
</dbReference>
<dbReference type="STRING" id="27835.A0A0N4XCL6"/>